<dbReference type="Proteomes" id="UP000439903">
    <property type="component" value="Unassembled WGS sequence"/>
</dbReference>
<accession>A0A8H4AGP3</accession>
<protein>
    <submittedName>
        <fullName evidence="2">Uncharacterized protein</fullName>
    </submittedName>
</protein>
<feature type="transmembrane region" description="Helical" evidence="1">
    <location>
        <begin position="52"/>
        <end position="70"/>
    </location>
</feature>
<comment type="caution">
    <text evidence="2">The sequence shown here is derived from an EMBL/GenBank/DDBJ whole genome shotgun (WGS) entry which is preliminary data.</text>
</comment>
<dbReference type="OrthoDB" id="10516502at2759"/>
<sequence length="78" mass="9183">MDRRSKKEIKNFEVTVEKLLNTITIDNERSNILREFGTGEALRKRVSDAFTYIKFLVYVKAFVGIFVLFLEYSEILSK</sequence>
<evidence type="ECO:0000313" key="2">
    <source>
        <dbReference type="EMBL" id="KAF0492803.1"/>
    </source>
</evidence>
<evidence type="ECO:0000256" key="1">
    <source>
        <dbReference type="SAM" id="Phobius"/>
    </source>
</evidence>
<keyword evidence="3" id="KW-1185">Reference proteome</keyword>
<name>A0A8H4AGP3_GIGMA</name>
<evidence type="ECO:0000313" key="3">
    <source>
        <dbReference type="Proteomes" id="UP000439903"/>
    </source>
</evidence>
<organism evidence="2 3">
    <name type="scientific">Gigaspora margarita</name>
    <dbReference type="NCBI Taxonomy" id="4874"/>
    <lineage>
        <taxon>Eukaryota</taxon>
        <taxon>Fungi</taxon>
        <taxon>Fungi incertae sedis</taxon>
        <taxon>Mucoromycota</taxon>
        <taxon>Glomeromycotina</taxon>
        <taxon>Glomeromycetes</taxon>
        <taxon>Diversisporales</taxon>
        <taxon>Gigasporaceae</taxon>
        <taxon>Gigaspora</taxon>
    </lineage>
</organism>
<reference evidence="2 3" key="1">
    <citation type="journal article" date="2019" name="Environ. Microbiol.">
        <title>At the nexus of three kingdoms: the genome of the mycorrhizal fungus Gigaspora margarita provides insights into plant, endobacterial and fungal interactions.</title>
        <authorList>
            <person name="Venice F."/>
            <person name="Ghignone S."/>
            <person name="Salvioli di Fossalunga A."/>
            <person name="Amselem J."/>
            <person name="Novero M."/>
            <person name="Xianan X."/>
            <person name="Sedzielewska Toro K."/>
            <person name="Morin E."/>
            <person name="Lipzen A."/>
            <person name="Grigoriev I.V."/>
            <person name="Henrissat B."/>
            <person name="Martin F.M."/>
            <person name="Bonfante P."/>
        </authorList>
    </citation>
    <scope>NUCLEOTIDE SEQUENCE [LARGE SCALE GENOMIC DNA]</scope>
    <source>
        <strain evidence="2 3">BEG34</strain>
    </source>
</reference>
<proteinExistence type="predicted"/>
<keyword evidence="1" id="KW-0472">Membrane</keyword>
<dbReference type="AlphaFoldDB" id="A0A8H4AGP3"/>
<gene>
    <name evidence="2" type="ORF">F8M41_021539</name>
</gene>
<dbReference type="EMBL" id="WTPW01000634">
    <property type="protein sequence ID" value="KAF0492803.1"/>
    <property type="molecule type" value="Genomic_DNA"/>
</dbReference>
<keyword evidence="1" id="KW-0812">Transmembrane</keyword>
<keyword evidence="1" id="KW-1133">Transmembrane helix</keyword>